<evidence type="ECO:0000256" key="1">
    <source>
        <dbReference type="ARBA" id="ARBA00004141"/>
    </source>
</evidence>
<feature type="transmembrane region" description="Helical" evidence="7">
    <location>
        <begin position="376"/>
        <end position="394"/>
    </location>
</feature>
<dbReference type="Proteomes" id="UP000288859">
    <property type="component" value="Unassembled WGS sequence"/>
</dbReference>
<feature type="transmembrane region" description="Helical" evidence="7">
    <location>
        <begin position="318"/>
        <end position="337"/>
    </location>
</feature>
<dbReference type="FunFam" id="1.20.1250.20:FF:000034">
    <property type="entry name" value="MFS general substrate transporter"/>
    <property type="match status" value="1"/>
</dbReference>
<dbReference type="InterPro" id="IPR020846">
    <property type="entry name" value="MFS_dom"/>
</dbReference>
<feature type="region of interest" description="Disordered" evidence="6">
    <location>
        <begin position="1"/>
        <end position="22"/>
    </location>
</feature>
<keyword evidence="2" id="KW-0813">Transport</keyword>
<evidence type="ECO:0000256" key="3">
    <source>
        <dbReference type="ARBA" id="ARBA00022692"/>
    </source>
</evidence>
<evidence type="ECO:0000256" key="5">
    <source>
        <dbReference type="ARBA" id="ARBA00023136"/>
    </source>
</evidence>
<comment type="subcellular location">
    <subcellularLocation>
        <location evidence="1">Membrane</location>
        <topology evidence="1">Multi-pass membrane protein</topology>
    </subcellularLocation>
</comment>
<sequence length="498" mass="55830">MEAMKEVPITSKTSFDHDENSSDNVIDVDGRESDEMLARKLRRRIDIRLLPVLTILYLFSYIDRSNIANARIAGLDTDLGLTDKQYNNCLMIFFFPYALFEVPSNMMLKRFRPSVWLPVIVLIWGISMTLMGIVRNYSGLLATRFFLGVGEAGFFPGASFILTQWYCRHEMQTRLAVFFCAASLAGAFSGFLAFALMKMDGVGGLEGWRWIFLIEGLATVFLGLILPFILIDFPETAKFMTKDEKEFYSKRIKADYHVGADEGNQFKWKFLRAALFDLKIWLGFLVSLANGITGYGFVFSMPTAIRQLGYSASNAQLLTIPVYFTGLISTMIISPLADKYRKRSPFIIYPLSLAAAGFITVMALPKTKWPGARYGALFPIAAGIYPALPSLVTWNANNLAGSWKRAIGVALQLTLGNLGGVAASHIFIASEAPEYWTGYGVSFAILMVSIGSAVLLRFLLDRWNKQREKMTPEEISAKYTPEQLADMGDYSPHFRYTL</sequence>
<name>A0A438MX00_EXOME</name>
<gene>
    <name evidence="9" type="ORF">B0A52_08733</name>
</gene>
<evidence type="ECO:0000313" key="10">
    <source>
        <dbReference type="Proteomes" id="UP000288859"/>
    </source>
</evidence>
<keyword evidence="4 7" id="KW-1133">Transmembrane helix</keyword>
<reference evidence="9 10" key="1">
    <citation type="submission" date="2017-03" db="EMBL/GenBank/DDBJ databases">
        <title>Genomes of endolithic fungi from Antarctica.</title>
        <authorList>
            <person name="Coleine C."/>
            <person name="Masonjones S."/>
            <person name="Stajich J.E."/>
        </authorList>
    </citation>
    <scope>NUCLEOTIDE SEQUENCE [LARGE SCALE GENOMIC DNA]</scope>
    <source>
        <strain evidence="9 10">CCFEE 6314</strain>
    </source>
</reference>
<feature type="transmembrane region" description="Helical" evidence="7">
    <location>
        <begin position="440"/>
        <end position="460"/>
    </location>
</feature>
<feature type="transmembrane region" description="Helical" evidence="7">
    <location>
        <begin position="175"/>
        <end position="196"/>
    </location>
</feature>
<protein>
    <recommendedName>
        <fullName evidence="8">Major facilitator superfamily (MFS) profile domain-containing protein</fullName>
    </recommendedName>
</protein>
<feature type="transmembrane region" description="Helical" evidence="7">
    <location>
        <begin position="278"/>
        <end position="298"/>
    </location>
</feature>
<proteinExistence type="predicted"/>
<dbReference type="AlphaFoldDB" id="A0A438MX00"/>
<feature type="domain" description="Major facilitator superfamily (MFS) profile" evidence="8">
    <location>
        <begin position="49"/>
        <end position="465"/>
    </location>
</feature>
<dbReference type="GO" id="GO:0022857">
    <property type="term" value="F:transmembrane transporter activity"/>
    <property type="evidence" value="ECO:0007669"/>
    <property type="project" value="InterPro"/>
</dbReference>
<dbReference type="SUPFAM" id="SSF103473">
    <property type="entry name" value="MFS general substrate transporter"/>
    <property type="match status" value="1"/>
</dbReference>
<dbReference type="FunFam" id="1.20.1250.20:FF:000013">
    <property type="entry name" value="MFS general substrate transporter"/>
    <property type="match status" value="1"/>
</dbReference>
<dbReference type="GO" id="GO:0016020">
    <property type="term" value="C:membrane"/>
    <property type="evidence" value="ECO:0007669"/>
    <property type="project" value="UniProtKB-SubCell"/>
</dbReference>
<dbReference type="Pfam" id="PF07690">
    <property type="entry name" value="MFS_1"/>
    <property type="match status" value="1"/>
</dbReference>
<feature type="transmembrane region" description="Helical" evidence="7">
    <location>
        <begin position="45"/>
        <end position="62"/>
    </location>
</feature>
<dbReference type="InterPro" id="IPR036259">
    <property type="entry name" value="MFS_trans_sf"/>
</dbReference>
<dbReference type="InterPro" id="IPR011701">
    <property type="entry name" value="MFS"/>
</dbReference>
<feature type="transmembrane region" description="Helical" evidence="7">
    <location>
        <begin position="208"/>
        <end position="231"/>
    </location>
</feature>
<dbReference type="EMBL" id="NAJM01000040">
    <property type="protein sequence ID" value="RVX68224.1"/>
    <property type="molecule type" value="Genomic_DNA"/>
</dbReference>
<dbReference type="Gene3D" id="1.20.1250.20">
    <property type="entry name" value="MFS general substrate transporter like domains"/>
    <property type="match status" value="2"/>
</dbReference>
<evidence type="ECO:0000256" key="7">
    <source>
        <dbReference type="SAM" id="Phobius"/>
    </source>
</evidence>
<dbReference type="PANTHER" id="PTHR43791:SF54">
    <property type="entry name" value="MAJOR FACILITATOR SUPERFAMILY (MFS) PROFILE DOMAIN-CONTAINING PROTEIN-RELATED"/>
    <property type="match status" value="1"/>
</dbReference>
<organism evidence="9 10">
    <name type="scientific">Exophiala mesophila</name>
    <name type="common">Black yeast-like fungus</name>
    <dbReference type="NCBI Taxonomy" id="212818"/>
    <lineage>
        <taxon>Eukaryota</taxon>
        <taxon>Fungi</taxon>
        <taxon>Dikarya</taxon>
        <taxon>Ascomycota</taxon>
        <taxon>Pezizomycotina</taxon>
        <taxon>Eurotiomycetes</taxon>
        <taxon>Chaetothyriomycetidae</taxon>
        <taxon>Chaetothyriales</taxon>
        <taxon>Herpotrichiellaceae</taxon>
        <taxon>Exophiala</taxon>
    </lineage>
</organism>
<feature type="transmembrane region" description="Helical" evidence="7">
    <location>
        <begin position="115"/>
        <end position="133"/>
    </location>
</feature>
<dbReference type="PROSITE" id="PS50850">
    <property type="entry name" value="MFS"/>
    <property type="match status" value="1"/>
</dbReference>
<evidence type="ECO:0000256" key="4">
    <source>
        <dbReference type="ARBA" id="ARBA00022989"/>
    </source>
</evidence>
<feature type="transmembrane region" description="Helical" evidence="7">
    <location>
        <begin position="346"/>
        <end position="364"/>
    </location>
</feature>
<accession>A0A438MX00</accession>
<feature type="transmembrane region" description="Helical" evidence="7">
    <location>
        <begin position="145"/>
        <end position="163"/>
    </location>
</feature>
<keyword evidence="5 7" id="KW-0472">Membrane</keyword>
<dbReference type="PANTHER" id="PTHR43791">
    <property type="entry name" value="PERMEASE-RELATED"/>
    <property type="match status" value="1"/>
</dbReference>
<evidence type="ECO:0000256" key="6">
    <source>
        <dbReference type="SAM" id="MobiDB-lite"/>
    </source>
</evidence>
<comment type="caution">
    <text evidence="9">The sequence shown here is derived from an EMBL/GenBank/DDBJ whole genome shotgun (WGS) entry which is preliminary data.</text>
</comment>
<evidence type="ECO:0000313" key="9">
    <source>
        <dbReference type="EMBL" id="RVX68224.1"/>
    </source>
</evidence>
<dbReference type="VEuPathDB" id="FungiDB:PV10_06618"/>
<evidence type="ECO:0000256" key="2">
    <source>
        <dbReference type="ARBA" id="ARBA00022448"/>
    </source>
</evidence>
<evidence type="ECO:0000259" key="8">
    <source>
        <dbReference type="PROSITE" id="PS50850"/>
    </source>
</evidence>
<dbReference type="OrthoDB" id="2962993at2759"/>
<feature type="transmembrane region" description="Helical" evidence="7">
    <location>
        <begin position="406"/>
        <end position="428"/>
    </location>
</feature>
<keyword evidence="3 7" id="KW-0812">Transmembrane</keyword>